<dbReference type="InterPro" id="IPR003797">
    <property type="entry name" value="DegV"/>
</dbReference>
<dbReference type="Proteomes" id="UP001432099">
    <property type="component" value="Chromosome"/>
</dbReference>
<dbReference type="Gene3D" id="3.40.50.10170">
    <property type="match status" value="1"/>
</dbReference>
<name>A0ABM8IQ29_9FIRM</name>
<dbReference type="InterPro" id="IPR050270">
    <property type="entry name" value="DegV_domain_contain"/>
</dbReference>
<keyword evidence="1" id="KW-0446">Lipid-binding</keyword>
<organism evidence="2 3">
    <name type="scientific">Turicibacter faecis</name>
    <dbReference type="NCBI Taxonomy" id="2963365"/>
    <lineage>
        <taxon>Bacteria</taxon>
        <taxon>Bacillati</taxon>
        <taxon>Bacillota</taxon>
        <taxon>Erysipelotrichia</taxon>
        <taxon>Erysipelotrichales</taxon>
        <taxon>Turicibacteraceae</taxon>
        <taxon>Turicibacter</taxon>
    </lineage>
</organism>
<dbReference type="Pfam" id="PF02645">
    <property type="entry name" value="DegV"/>
    <property type="match status" value="1"/>
</dbReference>
<gene>
    <name evidence="2" type="primary">fakB2</name>
    <name evidence="2" type="ORF">T23_17850</name>
</gene>
<dbReference type="GO" id="GO:0016301">
    <property type="term" value="F:kinase activity"/>
    <property type="evidence" value="ECO:0007669"/>
    <property type="project" value="UniProtKB-KW"/>
</dbReference>
<dbReference type="Gene3D" id="3.30.1180.10">
    <property type="match status" value="1"/>
</dbReference>
<sequence length="283" mass="31066">MVRIVSDSSTLFSTREAQSLGFDVRPLSVLVDGQSYKEFEQLETIELVRLIGEGHVPSSSQPAIGEVVDMYEQYPDEEIINISLADGLSGTYQSACMAKSMVDHGDQITVINSKTLCGPHRYLVETAVALAKTGMKKSLIVDEIEALIQTSTSFLIPQDFEYLVRGGRLSPLVGKIGGLVKLVPIMTLSEDATRLTKFSTKRTFKKAIQAISEDLLAKGVNEDYKVYISHACHEELAKEAEQMVKKLIEGVETEIMLLTPVFTAQGGPGCVAIQVIKKHPIFK</sequence>
<dbReference type="PANTHER" id="PTHR33434">
    <property type="entry name" value="DEGV DOMAIN-CONTAINING PROTEIN DR_1986-RELATED"/>
    <property type="match status" value="1"/>
</dbReference>
<dbReference type="InterPro" id="IPR043168">
    <property type="entry name" value="DegV_C"/>
</dbReference>
<accession>A0ABM8IQ29</accession>
<reference evidence="2" key="1">
    <citation type="journal article" date="2024" name="Int. J. Syst. Evol. Microbiol.">
        <title>Turicibacter faecis sp. nov., isolated from faeces of heart failure mouse model.</title>
        <authorList>
            <person name="Imamura Y."/>
            <person name="Motooka D."/>
            <person name="Nakajima Y."/>
            <person name="Ito S."/>
            <person name="Kitakaze M."/>
            <person name="Iida T."/>
            <person name="Nakamura S."/>
        </authorList>
    </citation>
    <scope>NUCLEOTIDE SEQUENCE</scope>
    <source>
        <strain evidence="2">TC023</strain>
    </source>
</reference>
<dbReference type="NCBIfam" id="TIGR00762">
    <property type="entry name" value="DegV"/>
    <property type="match status" value="1"/>
</dbReference>
<keyword evidence="3" id="KW-1185">Reference proteome</keyword>
<keyword evidence="2" id="KW-0418">Kinase</keyword>
<evidence type="ECO:0000313" key="3">
    <source>
        <dbReference type="Proteomes" id="UP001432099"/>
    </source>
</evidence>
<protein>
    <submittedName>
        <fullName evidence="2">Fatty acid kinase FakB2</fullName>
    </submittedName>
</protein>
<dbReference type="RefSeq" id="WP_161831033.1">
    <property type="nucleotide sequence ID" value="NZ_AP028127.1"/>
</dbReference>
<evidence type="ECO:0000256" key="1">
    <source>
        <dbReference type="ARBA" id="ARBA00023121"/>
    </source>
</evidence>
<dbReference type="PROSITE" id="PS51482">
    <property type="entry name" value="DEGV"/>
    <property type="match status" value="1"/>
</dbReference>
<dbReference type="PANTHER" id="PTHR33434:SF8">
    <property type="entry name" value="DEGV DOMAIN-CONTAINING PROTEIN SPR1019"/>
    <property type="match status" value="1"/>
</dbReference>
<keyword evidence="2" id="KW-0808">Transferase</keyword>
<dbReference type="SUPFAM" id="SSF82549">
    <property type="entry name" value="DAK1/DegV-like"/>
    <property type="match status" value="1"/>
</dbReference>
<evidence type="ECO:0000313" key="2">
    <source>
        <dbReference type="EMBL" id="BEH91683.1"/>
    </source>
</evidence>
<proteinExistence type="predicted"/>
<dbReference type="EMBL" id="AP028127">
    <property type="protein sequence ID" value="BEH91683.1"/>
    <property type="molecule type" value="Genomic_DNA"/>
</dbReference>